<evidence type="ECO:0000256" key="3">
    <source>
        <dbReference type="ARBA" id="ARBA00022490"/>
    </source>
</evidence>
<evidence type="ECO:0000256" key="8">
    <source>
        <dbReference type="SAM" id="MobiDB-lite"/>
    </source>
</evidence>
<feature type="region of interest" description="Disordered" evidence="8">
    <location>
        <begin position="1"/>
        <end position="168"/>
    </location>
</feature>
<keyword evidence="11" id="KW-1185">Reference proteome</keyword>
<dbReference type="EMBL" id="QAYG01000001">
    <property type="protein sequence ID" value="PTW63341.1"/>
    <property type="molecule type" value="Genomic_DNA"/>
</dbReference>
<evidence type="ECO:0008006" key="12">
    <source>
        <dbReference type="Google" id="ProtNLM"/>
    </source>
</evidence>
<dbReference type="GO" id="GO:0016020">
    <property type="term" value="C:membrane"/>
    <property type="evidence" value="ECO:0007669"/>
    <property type="project" value="UniProtKB-SubCell"/>
</dbReference>
<evidence type="ECO:0000256" key="2">
    <source>
        <dbReference type="ARBA" id="ARBA00004496"/>
    </source>
</evidence>
<evidence type="ECO:0000313" key="10">
    <source>
        <dbReference type="EMBL" id="PTW63341.1"/>
    </source>
</evidence>
<dbReference type="PRINTS" id="PR01574">
    <property type="entry name" value="TUBBYPROTEIN"/>
</dbReference>
<feature type="transmembrane region" description="Helical" evidence="9">
    <location>
        <begin position="172"/>
        <end position="196"/>
    </location>
</feature>
<feature type="compositionally biased region" description="Low complexity" evidence="8">
    <location>
        <begin position="40"/>
        <end position="54"/>
    </location>
</feature>
<feature type="compositionally biased region" description="Low complexity" evidence="8">
    <location>
        <begin position="72"/>
        <end position="100"/>
    </location>
</feature>
<dbReference type="RefSeq" id="WP_107988784.1">
    <property type="nucleotide sequence ID" value="NZ_QAYG01000001.1"/>
</dbReference>
<dbReference type="GO" id="GO:0005737">
    <property type="term" value="C:cytoplasm"/>
    <property type="evidence" value="ECO:0007669"/>
    <property type="project" value="UniProtKB-SubCell"/>
</dbReference>
<evidence type="ECO:0000256" key="7">
    <source>
        <dbReference type="SAM" id="Coils"/>
    </source>
</evidence>
<keyword evidence="3" id="KW-0963">Cytoplasm</keyword>
<dbReference type="Pfam" id="PF09731">
    <property type="entry name" value="Mitofilin"/>
    <property type="match status" value="1"/>
</dbReference>
<feature type="coiled-coil region" evidence="7">
    <location>
        <begin position="400"/>
        <end position="434"/>
    </location>
</feature>
<dbReference type="InterPro" id="IPR005398">
    <property type="entry name" value="Tubby_N"/>
</dbReference>
<keyword evidence="4 9" id="KW-0812">Transmembrane</keyword>
<dbReference type="AlphaFoldDB" id="A0A2T5VHV6"/>
<feature type="compositionally biased region" description="Low complexity" evidence="8">
    <location>
        <begin position="128"/>
        <end position="142"/>
    </location>
</feature>
<keyword evidence="6 9" id="KW-0472">Membrane</keyword>
<evidence type="ECO:0000256" key="6">
    <source>
        <dbReference type="ARBA" id="ARBA00023136"/>
    </source>
</evidence>
<reference evidence="10 11" key="1">
    <citation type="submission" date="2018-04" db="EMBL/GenBank/DDBJ databases">
        <title>Genomic Encyclopedia of Archaeal and Bacterial Type Strains, Phase II (KMG-II): from individual species to whole genera.</title>
        <authorList>
            <person name="Goeker M."/>
        </authorList>
    </citation>
    <scope>NUCLEOTIDE SEQUENCE [LARGE SCALE GENOMIC DNA]</scope>
    <source>
        <strain evidence="10 11">DSM 23382</strain>
    </source>
</reference>
<evidence type="ECO:0000256" key="4">
    <source>
        <dbReference type="ARBA" id="ARBA00022692"/>
    </source>
</evidence>
<evidence type="ECO:0000256" key="1">
    <source>
        <dbReference type="ARBA" id="ARBA00004370"/>
    </source>
</evidence>
<protein>
    <recommendedName>
        <fullName evidence="12">Inner membrane protein</fullName>
    </recommendedName>
</protein>
<evidence type="ECO:0000256" key="9">
    <source>
        <dbReference type="SAM" id="Phobius"/>
    </source>
</evidence>
<feature type="compositionally biased region" description="Gly residues" evidence="8">
    <location>
        <begin position="22"/>
        <end position="39"/>
    </location>
</feature>
<dbReference type="Proteomes" id="UP000244081">
    <property type="component" value="Unassembled WGS sequence"/>
</dbReference>
<accession>A0A2T5VHV6</accession>
<dbReference type="Gene3D" id="1.20.5.340">
    <property type="match status" value="1"/>
</dbReference>
<feature type="compositionally biased region" description="Basic and acidic residues" evidence="8">
    <location>
        <begin position="1"/>
        <end position="20"/>
    </location>
</feature>
<dbReference type="OrthoDB" id="8480612at2"/>
<comment type="caution">
    <text evidence="10">The sequence shown here is derived from an EMBL/GenBank/DDBJ whole genome shotgun (WGS) entry which is preliminary data.</text>
</comment>
<dbReference type="PANTHER" id="PTHR15415">
    <property type="entry name" value="MITOFILIN"/>
    <property type="match status" value="1"/>
</dbReference>
<dbReference type="PANTHER" id="PTHR15415:SF7">
    <property type="entry name" value="MICOS COMPLEX SUBUNIT MIC60"/>
    <property type="match status" value="1"/>
</dbReference>
<keyword evidence="7" id="KW-0175">Coiled coil</keyword>
<proteinExistence type="predicted"/>
<evidence type="ECO:0000256" key="5">
    <source>
        <dbReference type="ARBA" id="ARBA00022989"/>
    </source>
</evidence>
<evidence type="ECO:0000313" key="11">
    <source>
        <dbReference type="Proteomes" id="UP000244081"/>
    </source>
</evidence>
<keyword evidence="5 9" id="KW-1133">Transmembrane helix</keyword>
<name>A0A2T5VHV6_9HYPH</name>
<comment type="subcellular location">
    <subcellularLocation>
        <location evidence="2">Cytoplasm</location>
    </subcellularLocation>
    <subcellularLocation>
        <location evidence="1">Membrane</location>
    </subcellularLocation>
</comment>
<organism evidence="10 11">
    <name type="scientific">Breoghania corrubedonensis</name>
    <dbReference type="NCBI Taxonomy" id="665038"/>
    <lineage>
        <taxon>Bacteria</taxon>
        <taxon>Pseudomonadati</taxon>
        <taxon>Pseudomonadota</taxon>
        <taxon>Alphaproteobacteria</taxon>
        <taxon>Hyphomicrobiales</taxon>
        <taxon>Stappiaceae</taxon>
        <taxon>Breoghania</taxon>
    </lineage>
</organism>
<feature type="compositionally biased region" description="Low complexity" evidence="8">
    <location>
        <begin position="149"/>
        <end position="158"/>
    </location>
</feature>
<dbReference type="InterPro" id="IPR019133">
    <property type="entry name" value="MIC60"/>
</dbReference>
<gene>
    <name evidence="10" type="ORF">C8N35_1011392</name>
</gene>
<sequence length="612" mass="61214">MASEKDKTSSENAKSDEKAGTRPGGTRPGGSTAAGGAGSGAKPAGQGASQGSQGESRNAGAGATKPGGTQTSSSKPGNGKPGSAQSGASGSSATGAPRSGKPLTIDLTAEEVRSKQQAQANAEGKAGSRGSSDQVGSSSKPSGEGGRSSGSAAASRPSTAHSKAESSGAKGAFGFGGIVLAAGIGAVVAFGGVWGAGKAGLLTFSSGQELENLKAGLASTDGRFAALDERMREISKTEAVPTVAPSVVNDMAARLQDLEERTQAEAGLQSDVKSISNGLDELRRFVSSGGAGSSAALASLGDSVEKLQGQVEEITGKVGKLEDGTSPAVTKALDDLNQKVAALDGRTKAASEAASAAAKAANEGDAVVGDTMKAFSSRLDALAGTLDVSKKQLEAQSARLGTLEGAADSARKEIAAAKEQISALEQRIAEIEHVMGGPGARETASRAIAVSLLKSAVDAGRSYTSELAAVRSALPPETDFHALEANATTGIKTETELISSFPNVAARMASTLERVDTGNSVADKFLNNMRSLVQVRATGDGAGSGPMGALGRMEESVRNGNLDQALKIYETLPDGTQNAGKDWAASARARLAADALVDKVTAEVIKALAKDS</sequence>